<name>A0ACC1NZ09_9HYPO</name>
<evidence type="ECO:0000313" key="2">
    <source>
        <dbReference type="Proteomes" id="UP001143910"/>
    </source>
</evidence>
<proteinExistence type="predicted"/>
<organism evidence="1 2">
    <name type="scientific">Zarea fungicola</name>
    <dbReference type="NCBI Taxonomy" id="93591"/>
    <lineage>
        <taxon>Eukaryota</taxon>
        <taxon>Fungi</taxon>
        <taxon>Dikarya</taxon>
        <taxon>Ascomycota</taxon>
        <taxon>Pezizomycotina</taxon>
        <taxon>Sordariomycetes</taxon>
        <taxon>Hypocreomycetidae</taxon>
        <taxon>Hypocreales</taxon>
        <taxon>Cordycipitaceae</taxon>
        <taxon>Zarea</taxon>
    </lineage>
</organism>
<accession>A0ACC1NZ09</accession>
<dbReference type="EMBL" id="JANJQO010000016">
    <property type="protein sequence ID" value="KAJ2983796.1"/>
    <property type="molecule type" value="Genomic_DNA"/>
</dbReference>
<dbReference type="Proteomes" id="UP001143910">
    <property type="component" value="Unassembled WGS sequence"/>
</dbReference>
<gene>
    <name evidence="1" type="ORF">NQ176_g438</name>
</gene>
<keyword evidence="2" id="KW-1185">Reference proteome</keyword>
<reference evidence="1" key="1">
    <citation type="submission" date="2022-08" db="EMBL/GenBank/DDBJ databases">
        <title>Genome Sequence of Lecanicillium fungicola.</title>
        <authorList>
            <person name="Buettner E."/>
        </authorList>
    </citation>
    <scope>NUCLEOTIDE SEQUENCE</scope>
    <source>
        <strain evidence="1">Babe33</strain>
    </source>
</reference>
<comment type="caution">
    <text evidence="1">The sequence shown here is derived from an EMBL/GenBank/DDBJ whole genome shotgun (WGS) entry which is preliminary data.</text>
</comment>
<evidence type="ECO:0000313" key="1">
    <source>
        <dbReference type="EMBL" id="KAJ2983796.1"/>
    </source>
</evidence>
<sequence>MLSKSLVGAVMTSVVITGALSSRDNPTCITNGFSYTGPSSHVDRVFNKVTHQGTTKFGVIERPIDIGDTFSKQYVNKISGRSDLIPLESSGTSVDAFCFNCCEDWVVEATSLGTTQWQLRDLQPGLADAMLVDAVKCFAENNQLDELQWDIDDINGDLEVRFRMSRSLS</sequence>
<protein>
    <submittedName>
        <fullName evidence="1">Uncharacterized protein</fullName>
    </submittedName>
</protein>